<gene>
    <name evidence="2" type="ORF">HAX54_038614</name>
</gene>
<proteinExistence type="predicted"/>
<dbReference type="Proteomes" id="UP000823775">
    <property type="component" value="Unassembled WGS sequence"/>
</dbReference>
<evidence type="ECO:0000313" key="3">
    <source>
        <dbReference type="Proteomes" id="UP000823775"/>
    </source>
</evidence>
<sequence>MPFMASGRLKQIAENLGVMASKSDKGKEVEIVNEGLQRLQEGTKGSSSSTAKGTPARRFEAKAVEPHGLKWFQAQKVCELGLGYVFAKLEDCNLTLVGNFIQTETLPSERAPSTYVV</sequence>
<organism evidence="2 3">
    <name type="scientific">Datura stramonium</name>
    <name type="common">Jimsonweed</name>
    <name type="synonym">Common thornapple</name>
    <dbReference type="NCBI Taxonomy" id="4076"/>
    <lineage>
        <taxon>Eukaryota</taxon>
        <taxon>Viridiplantae</taxon>
        <taxon>Streptophyta</taxon>
        <taxon>Embryophyta</taxon>
        <taxon>Tracheophyta</taxon>
        <taxon>Spermatophyta</taxon>
        <taxon>Magnoliopsida</taxon>
        <taxon>eudicotyledons</taxon>
        <taxon>Gunneridae</taxon>
        <taxon>Pentapetalae</taxon>
        <taxon>asterids</taxon>
        <taxon>lamiids</taxon>
        <taxon>Solanales</taxon>
        <taxon>Solanaceae</taxon>
        <taxon>Solanoideae</taxon>
        <taxon>Datureae</taxon>
        <taxon>Datura</taxon>
    </lineage>
</organism>
<name>A0ABS8VK32_DATST</name>
<feature type="compositionally biased region" description="Low complexity" evidence="1">
    <location>
        <begin position="42"/>
        <end position="54"/>
    </location>
</feature>
<protein>
    <submittedName>
        <fullName evidence="2">Uncharacterized protein</fullName>
    </submittedName>
</protein>
<evidence type="ECO:0000256" key="1">
    <source>
        <dbReference type="SAM" id="MobiDB-lite"/>
    </source>
</evidence>
<feature type="non-terminal residue" evidence="2">
    <location>
        <position position="117"/>
    </location>
</feature>
<accession>A0ABS8VK32</accession>
<feature type="region of interest" description="Disordered" evidence="1">
    <location>
        <begin position="36"/>
        <end position="57"/>
    </location>
</feature>
<keyword evidence="3" id="KW-1185">Reference proteome</keyword>
<dbReference type="EMBL" id="JACEIK010005278">
    <property type="protein sequence ID" value="MCE0481149.1"/>
    <property type="molecule type" value="Genomic_DNA"/>
</dbReference>
<evidence type="ECO:0000313" key="2">
    <source>
        <dbReference type="EMBL" id="MCE0481149.1"/>
    </source>
</evidence>
<comment type="caution">
    <text evidence="2">The sequence shown here is derived from an EMBL/GenBank/DDBJ whole genome shotgun (WGS) entry which is preliminary data.</text>
</comment>
<reference evidence="2 3" key="1">
    <citation type="journal article" date="2021" name="BMC Genomics">
        <title>Datura genome reveals duplications of psychoactive alkaloid biosynthetic genes and high mutation rate following tissue culture.</title>
        <authorList>
            <person name="Rajewski A."/>
            <person name="Carter-House D."/>
            <person name="Stajich J."/>
            <person name="Litt A."/>
        </authorList>
    </citation>
    <scope>NUCLEOTIDE SEQUENCE [LARGE SCALE GENOMIC DNA]</scope>
    <source>
        <strain evidence="2">AR-01</strain>
    </source>
</reference>